<dbReference type="GO" id="GO:0008270">
    <property type="term" value="F:zinc ion binding"/>
    <property type="evidence" value="ECO:0007669"/>
    <property type="project" value="UniProtKB-KW"/>
</dbReference>
<dbReference type="PANTHER" id="PTHR24379">
    <property type="entry name" value="KRAB AND ZINC FINGER DOMAIN-CONTAINING"/>
    <property type="match status" value="1"/>
</dbReference>
<keyword evidence="3 5" id="KW-0863">Zinc-finger</keyword>
<reference evidence="8" key="1">
    <citation type="submission" date="2018-07" db="EMBL/GenBank/DDBJ databases">
        <authorList>
            <person name="Quirk P.G."/>
            <person name="Krulwich T.A."/>
        </authorList>
    </citation>
    <scope>NUCLEOTIDE SEQUENCE</scope>
</reference>
<dbReference type="InterPro" id="IPR036236">
    <property type="entry name" value="Znf_C2H2_sf"/>
</dbReference>
<sequence>MEESVNEEVPCVICISWPDSKKISENDLFDLIQVTKNDKALVQWLSEYPHIEVDVESQKISICEVHFLKDDIIRSYDETGLPHVNLVNDLVVPTFVKYEECVENNKIGTYTDFLLDYHKCLNTQPNWNIEATEEEVTFMLKNCEVIIRVKSSMMTIVQEGSTTFERGSILESHLNDGVLEYWSHLRGLMLFCEENVPLVDVMSRLGATVVLESTEDEMFSSLDDVLCYTKAILSENWFYEVVPGENFMVGYQIEHHGIPMITKAIKVYTDFSMTGYVNGQVIGTKSPGTIRFLQSMNTQEVDLFIVKDENPEPNWNISSVDPKNSNHISSFESLVHNINSHLPIELQVLIFEDLLVIYKTDLKMIPNIRYSIKLTHKLYCSIFANAEQIEINNFIPSFAQSTLTYSALKSIVQMLSEINDFSCNNTFMEEGEVKTMKIKDEFSEKQTETFSEKKPILTKRPINNFDDSSNKKSKFTNKDSGDSDIEVLETEDPLNENLISNDNLSNTQNNEYKCKDCGEVKSTHNAFIRHIIKHKTEFICQLCSKKFCSTTDLRNHMDEEHVVKNNLSCADCQKCFLSEEDLRNHLCIDSQMTFLNEEEEEGEIILGGNSEILPEFQEEQNNYQIIYNKEDFEWDQEENDSPQMEEDGFYHCSVCSYKGKSFKNLKNHSLYHKSKHRCPICGKFYPSNHHLQRHLKHHKDFIKSSPISLDNSVDIKSETEFIG</sequence>
<feature type="region of interest" description="Disordered" evidence="6">
    <location>
        <begin position="461"/>
        <end position="483"/>
    </location>
</feature>
<dbReference type="SUPFAM" id="SSF57667">
    <property type="entry name" value="beta-beta-alpha zinc fingers"/>
    <property type="match status" value="1"/>
</dbReference>
<dbReference type="SMART" id="SM00355">
    <property type="entry name" value="ZnF_C2H2"/>
    <property type="match status" value="5"/>
</dbReference>
<dbReference type="Pfam" id="PF00096">
    <property type="entry name" value="zf-C2H2"/>
    <property type="match status" value="1"/>
</dbReference>
<protein>
    <submittedName>
        <fullName evidence="8">CSON003661 protein</fullName>
    </submittedName>
</protein>
<dbReference type="InterPro" id="IPR013087">
    <property type="entry name" value="Znf_C2H2_type"/>
</dbReference>
<dbReference type="PROSITE" id="PS50157">
    <property type="entry name" value="ZINC_FINGER_C2H2_2"/>
    <property type="match status" value="3"/>
</dbReference>
<evidence type="ECO:0000256" key="1">
    <source>
        <dbReference type="ARBA" id="ARBA00022723"/>
    </source>
</evidence>
<gene>
    <name evidence="8" type="primary">CSON003661</name>
</gene>
<name>A0A336LW07_CULSO</name>
<feature type="domain" description="C2H2-type" evidence="7">
    <location>
        <begin position="512"/>
        <end position="539"/>
    </location>
</feature>
<dbReference type="EMBL" id="UFQT01000016">
    <property type="protein sequence ID" value="SSX17808.1"/>
    <property type="molecule type" value="Genomic_DNA"/>
</dbReference>
<keyword evidence="2" id="KW-0677">Repeat</keyword>
<dbReference type="PANTHER" id="PTHR24379:SF121">
    <property type="entry name" value="C2H2-TYPE DOMAIN-CONTAINING PROTEIN"/>
    <property type="match status" value="1"/>
</dbReference>
<evidence type="ECO:0000256" key="2">
    <source>
        <dbReference type="ARBA" id="ARBA00022737"/>
    </source>
</evidence>
<evidence type="ECO:0000256" key="4">
    <source>
        <dbReference type="ARBA" id="ARBA00022833"/>
    </source>
</evidence>
<dbReference type="AlphaFoldDB" id="A0A336LW07"/>
<evidence type="ECO:0000256" key="5">
    <source>
        <dbReference type="PROSITE-ProRule" id="PRU00042"/>
    </source>
</evidence>
<evidence type="ECO:0000256" key="6">
    <source>
        <dbReference type="SAM" id="MobiDB-lite"/>
    </source>
</evidence>
<proteinExistence type="predicted"/>
<evidence type="ECO:0000256" key="3">
    <source>
        <dbReference type="ARBA" id="ARBA00022771"/>
    </source>
</evidence>
<accession>A0A336LW07</accession>
<keyword evidence="4" id="KW-0862">Zinc</keyword>
<keyword evidence="1" id="KW-0479">Metal-binding</keyword>
<organism evidence="8">
    <name type="scientific">Culicoides sonorensis</name>
    <name type="common">Biting midge</name>
    <dbReference type="NCBI Taxonomy" id="179676"/>
    <lineage>
        <taxon>Eukaryota</taxon>
        <taxon>Metazoa</taxon>
        <taxon>Ecdysozoa</taxon>
        <taxon>Arthropoda</taxon>
        <taxon>Hexapoda</taxon>
        <taxon>Insecta</taxon>
        <taxon>Pterygota</taxon>
        <taxon>Neoptera</taxon>
        <taxon>Endopterygota</taxon>
        <taxon>Diptera</taxon>
        <taxon>Nematocera</taxon>
        <taxon>Chironomoidea</taxon>
        <taxon>Ceratopogonidae</taxon>
        <taxon>Ceratopogoninae</taxon>
        <taxon>Culicoides</taxon>
        <taxon>Monoculicoides</taxon>
    </lineage>
</organism>
<dbReference type="PROSITE" id="PS00028">
    <property type="entry name" value="ZINC_FINGER_C2H2_1"/>
    <property type="match status" value="2"/>
</dbReference>
<dbReference type="Gene3D" id="3.30.160.60">
    <property type="entry name" value="Classic Zinc Finger"/>
    <property type="match status" value="2"/>
</dbReference>
<feature type="domain" description="C2H2-type" evidence="7">
    <location>
        <begin position="676"/>
        <end position="698"/>
    </location>
</feature>
<feature type="domain" description="C2H2-type" evidence="7">
    <location>
        <begin position="538"/>
        <end position="566"/>
    </location>
</feature>
<dbReference type="VEuPathDB" id="VectorBase:CSON003661"/>
<evidence type="ECO:0000313" key="8">
    <source>
        <dbReference type="EMBL" id="SSX17808.1"/>
    </source>
</evidence>
<evidence type="ECO:0000259" key="7">
    <source>
        <dbReference type="PROSITE" id="PS50157"/>
    </source>
</evidence>